<dbReference type="PIRSF" id="PIRSF015665">
    <property type="entry name" value="CHOPT"/>
    <property type="match status" value="1"/>
</dbReference>
<feature type="transmembrane region" description="Helical" evidence="6">
    <location>
        <begin position="278"/>
        <end position="300"/>
    </location>
</feature>
<comment type="subcellular location">
    <subcellularLocation>
        <location evidence="1">Membrane</location>
    </subcellularLocation>
</comment>
<dbReference type="GO" id="GO:0005789">
    <property type="term" value="C:endoplasmic reticulum membrane"/>
    <property type="evidence" value="ECO:0007669"/>
    <property type="project" value="TreeGrafter"/>
</dbReference>
<dbReference type="AlphaFoldDB" id="A0AAV7K390"/>
<evidence type="ECO:0000256" key="1">
    <source>
        <dbReference type="ARBA" id="ARBA00004370"/>
    </source>
</evidence>
<dbReference type="InterPro" id="IPR014472">
    <property type="entry name" value="CHOPT"/>
</dbReference>
<organism evidence="7 8">
    <name type="scientific">Oopsacas minuta</name>
    <dbReference type="NCBI Taxonomy" id="111878"/>
    <lineage>
        <taxon>Eukaryota</taxon>
        <taxon>Metazoa</taxon>
        <taxon>Porifera</taxon>
        <taxon>Hexactinellida</taxon>
        <taxon>Hexasterophora</taxon>
        <taxon>Lyssacinosida</taxon>
        <taxon>Leucopsacidae</taxon>
        <taxon>Oopsacas</taxon>
    </lineage>
</organism>
<feature type="transmembrane region" description="Helical" evidence="6">
    <location>
        <begin position="174"/>
        <end position="194"/>
    </location>
</feature>
<reference evidence="7 8" key="1">
    <citation type="journal article" date="2023" name="BMC Biol.">
        <title>The compact genome of the sponge Oopsacas minuta (Hexactinellida) is lacking key metazoan core genes.</title>
        <authorList>
            <person name="Santini S."/>
            <person name="Schenkelaars Q."/>
            <person name="Jourda C."/>
            <person name="Duchesne M."/>
            <person name="Belahbib H."/>
            <person name="Rocher C."/>
            <person name="Selva M."/>
            <person name="Riesgo A."/>
            <person name="Vervoort M."/>
            <person name="Leys S.P."/>
            <person name="Kodjabachian L."/>
            <person name="Le Bivic A."/>
            <person name="Borchiellini C."/>
            <person name="Claverie J.M."/>
            <person name="Renard E."/>
        </authorList>
    </citation>
    <scope>NUCLEOTIDE SEQUENCE [LARGE SCALE GENOMIC DNA]</scope>
    <source>
        <strain evidence="7">SPO-2</strain>
    </source>
</reference>
<dbReference type="GO" id="GO:0004142">
    <property type="term" value="F:diacylglycerol cholinephosphotransferase activity"/>
    <property type="evidence" value="ECO:0007669"/>
    <property type="project" value="TreeGrafter"/>
</dbReference>
<keyword evidence="6" id="KW-1133">Transmembrane helix</keyword>
<dbReference type="Gene3D" id="1.20.120.1760">
    <property type="match status" value="1"/>
</dbReference>
<sequence>MSDGYFLSQQQLKRLGNYNYKSVGSTLLDYVLQPFWNWLVRQMPMWLAPNLITFIGLVINIATGIILMTQNPDLHSDAPRWSYVLFAIGLFVYTNLDAIDGKQARRTGSASPLGELFDHGCDSVSCIFLVLATLSAFQFGGYQWFTFWHIFTVTLLFYSYQWRTYVNGTLTFNLFDVTEAQYFVIGTCILRGIIGPRMLDIEVYPNLSLLIVIHYLITAVEVYILLRTLLPITHEGVGKNGTTEAGTSVLSPGIPVIIIIVFSFLYARHSRIYPLVNYPALFGIAFSLPVSKYSILAVLAHMTKSPLPLLDSVMLGPLFALVNIYFGSLLDELVVLWFCLLYVCLNTLLASILICFDICNHLDIYCFRIKPVKT</sequence>
<dbReference type="PANTHER" id="PTHR10414:SF37">
    <property type="entry name" value="BB IN A BOXCAR, ISOFORM C"/>
    <property type="match status" value="1"/>
</dbReference>
<dbReference type="GO" id="GO:0005794">
    <property type="term" value="C:Golgi apparatus"/>
    <property type="evidence" value="ECO:0007669"/>
    <property type="project" value="TreeGrafter"/>
</dbReference>
<evidence type="ECO:0000256" key="3">
    <source>
        <dbReference type="ARBA" id="ARBA00022679"/>
    </source>
</evidence>
<feature type="transmembrane region" description="Helical" evidence="6">
    <location>
        <begin position="145"/>
        <end position="162"/>
    </location>
</feature>
<keyword evidence="8" id="KW-1185">Reference proteome</keyword>
<evidence type="ECO:0000313" key="8">
    <source>
        <dbReference type="Proteomes" id="UP001165289"/>
    </source>
</evidence>
<feature type="transmembrane region" description="Helical" evidence="6">
    <location>
        <begin position="247"/>
        <end position="266"/>
    </location>
</feature>
<gene>
    <name evidence="7" type="ORF">LOD99_2343</name>
</gene>
<dbReference type="GO" id="GO:0004307">
    <property type="term" value="F:ethanolaminephosphotransferase activity"/>
    <property type="evidence" value="ECO:0007669"/>
    <property type="project" value="TreeGrafter"/>
</dbReference>
<proteinExistence type="inferred from homology"/>
<feature type="transmembrane region" description="Helical" evidence="6">
    <location>
        <begin position="206"/>
        <end position="226"/>
    </location>
</feature>
<dbReference type="InterPro" id="IPR000462">
    <property type="entry name" value="CDP-OH_P_trans"/>
</dbReference>
<comment type="caution">
    <text evidence="7">The sequence shown here is derived from an EMBL/GenBank/DDBJ whole genome shotgun (WGS) entry which is preliminary data.</text>
</comment>
<name>A0AAV7K390_9METZ</name>
<keyword evidence="3 5" id="KW-0808">Transferase</keyword>
<evidence type="ECO:0000256" key="2">
    <source>
        <dbReference type="ARBA" id="ARBA00010441"/>
    </source>
</evidence>
<dbReference type="PROSITE" id="PS00379">
    <property type="entry name" value="CDP_ALCOHOL_P_TRANSF"/>
    <property type="match status" value="1"/>
</dbReference>
<dbReference type="GO" id="GO:0006646">
    <property type="term" value="P:phosphatidylethanolamine biosynthetic process"/>
    <property type="evidence" value="ECO:0007669"/>
    <property type="project" value="TreeGrafter"/>
</dbReference>
<dbReference type="Pfam" id="PF01066">
    <property type="entry name" value="CDP-OH_P_transf"/>
    <property type="match status" value="1"/>
</dbReference>
<evidence type="ECO:0000313" key="7">
    <source>
        <dbReference type="EMBL" id="KAI6655054.1"/>
    </source>
</evidence>
<feature type="transmembrane region" description="Helical" evidence="6">
    <location>
        <begin position="81"/>
        <end position="99"/>
    </location>
</feature>
<feature type="transmembrane region" description="Helical" evidence="6">
    <location>
        <begin position="51"/>
        <end position="69"/>
    </location>
</feature>
<keyword evidence="6" id="KW-0812">Transmembrane</keyword>
<evidence type="ECO:0000256" key="5">
    <source>
        <dbReference type="RuleBase" id="RU003750"/>
    </source>
</evidence>
<protein>
    <submittedName>
        <fullName evidence="7">Cholinephosphotransferase 1 isoform X3</fullName>
    </submittedName>
</protein>
<keyword evidence="4 6" id="KW-0472">Membrane</keyword>
<dbReference type="Proteomes" id="UP001165289">
    <property type="component" value="Unassembled WGS sequence"/>
</dbReference>
<feature type="transmembrane region" description="Helical" evidence="6">
    <location>
        <begin position="334"/>
        <end position="359"/>
    </location>
</feature>
<evidence type="ECO:0000256" key="4">
    <source>
        <dbReference type="ARBA" id="ARBA00023136"/>
    </source>
</evidence>
<dbReference type="PANTHER" id="PTHR10414">
    <property type="entry name" value="ETHANOLAMINEPHOSPHOTRANSFERASE"/>
    <property type="match status" value="1"/>
</dbReference>
<dbReference type="InterPro" id="IPR043130">
    <property type="entry name" value="CDP-OH_PTrfase_TM_dom"/>
</dbReference>
<evidence type="ECO:0000256" key="6">
    <source>
        <dbReference type="SAM" id="Phobius"/>
    </source>
</evidence>
<dbReference type="EMBL" id="JAKMXF010000210">
    <property type="protein sequence ID" value="KAI6655054.1"/>
    <property type="molecule type" value="Genomic_DNA"/>
</dbReference>
<comment type="similarity">
    <text evidence="2 5">Belongs to the CDP-alcohol phosphatidyltransferase class-I family.</text>
</comment>
<dbReference type="InterPro" id="IPR048254">
    <property type="entry name" value="CDP_ALCOHOL_P_TRANSF_CS"/>
</dbReference>
<accession>A0AAV7K390</accession>